<reference evidence="2 3" key="1">
    <citation type="journal article" date="2014" name="Curr. Biol.">
        <title>The genome of the clonal raider ant Cerapachys biroi.</title>
        <authorList>
            <person name="Oxley P.R."/>
            <person name="Ji L."/>
            <person name="Fetter-Pruneda I."/>
            <person name="McKenzie S.K."/>
            <person name="Li C."/>
            <person name="Hu H."/>
            <person name="Zhang G."/>
            <person name="Kronauer D.J."/>
        </authorList>
    </citation>
    <scope>NUCLEOTIDE SEQUENCE [LARGE SCALE GENOMIC DNA]</scope>
</reference>
<gene>
    <name evidence="2" type="ORF">X777_14344</name>
</gene>
<feature type="signal peptide" evidence="1">
    <location>
        <begin position="1"/>
        <end position="20"/>
    </location>
</feature>
<sequence length="50" mass="5768">MSSSFFLVTLNICFLDRVDTSVRCTRSKRYSGLNGVKRERENGTHTELNE</sequence>
<evidence type="ECO:0000313" key="2">
    <source>
        <dbReference type="EMBL" id="EZA59772.1"/>
    </source>
</evidence>
<dbReference type="Proteomes" id="UP000053097">
    <property type="component" value="Unassembled WGS sequence"/>
</dbReference>
<protein>
    <submittedName>
        <fullName evidence="2">Uncharacterized protein</fullName>
    </submittedName>
</protein>
<keyword evidence="1" id="KW-0732">Signal</keyword>
<accession>A0A026WUT2</accession>
<evidence type="ECO:0000256" key="1">
    <source>
        <dbReference type="SAM" id="SignalP"/>
    </source>
</evidence>
<organism evidence="2 3">
    <name type="scientific">Ooceraea biroi</name>
    <name type="common">Clonal raider ant</name>
    <name type="synonym">Cerapachys biroi</name>
    <dbReference type="NCBI Taxonomy" id="2015173"/>
    <lineage>
        <taxon>Eukaryota</taxon>
        <taxon>Metazoa</taxon>
        <taxon>Ecdysozoa</taxon>
        <taxon>Arthropoda</taxon>
        <taxon>Hexapoda</taxon>
        <taxon>Insecta</taxon>
        <taxon>Pterygota</taxon>
        <taxon>Neoptera</taxon>
        <taxon>Endopterygota</taxon>
        <taxon>Hymenoptera</taxon>
        <taxon>Apocrita</taxon>
        <taxon>Aculeata</taxon>
        <taxon>Formicoidea</taxon>
        <taxon>Formicidae</taxon>
        <taxon>Dorylinae</taxon>
        <taxon>Ooceraea</taxon>
    </lineage>
</organism>
<dbReference type="AlphaFoldDB" id="A0A026WUT2"/>
<keyword evidence="3" id="KW-1185">Reference proteome</keyword>
<dbReference type="EMBL" id="KK107088">
    <property type="protein sequence ID" value="EZA59772.1"/>
    <property type="molecule type" value="Genomic_DNA"/>
</dbReference>
<evidence type="ECO:0000313" key="3">
    <source>
        <dbReference type="Proteomes" id="UP000053097"/>
    </source>
</evidence>
<proteinExistence type="predicted"/>
<feature type="chain" id="PRO_5001541385" evidence="1">
    <location>
        <begin position="21"/>
        <end position="50"/>
    </location>
</feature>
<name>A0A026WUT2_OOCBI</name>